<dbReference type="Gene3D" id="3.40.50.150">
    <property type="entry name" value="Vaccinia Virus protein VP39"/>
    <property type="match status" value="1"/>
</dbReference>
<evidence type="ECO:0000313" key="2">
    <source>
        <dbReference type="Proteomes" id="UP000253529"/>
    </source>
</evidence>
<dbReference type="GO" id="GO:0032259">
    <property type="term" value="P:methylation"/>
    <property type="evidence" value="ECO:0007669"/>
    <property type="project" value="UniProtKB-KW"/>
</dbReference>
<protein>
    <submittedName>
        <fullName evidence="1">Phosphatidylethanolamine/phosphatidyl-N-methylethanolamine N-methyltransferase</fullName>
    </submittedName>
</protein>
<keyword evidence="1" id="KW-0489">Methyltransferase</keyword>
<reference evidence="1 2" key="1">
    <citation type="submission" date="2018-06" db="EMBL/GenBank/DDBJ databases">
        <title>Genomic Encyclopedia of Type Strains, Phase IV (KMG-IV): sequencing the most valuable type-strain genomes for metagenomic binning, comparative biology and taxonomic classification.</title>
        <authorList>
            <person name="Goeker M."/>
        </authorList>
    </citation>
    <scope>NUCLEOTIDE SEQUENCE [LARGE SCALE GENOMIC DNA]</scope>
    <source>
        <strain evidence="1 2">DSM 24875</strain>
    </source>
</reference>
<keyword evidence="2" id="KW-1185">Reference proteome</keyword>
<dbReference type="SUPFAM" id="SSF53335">
    <property type="entry name" value="S-adenosyl-L-methionine-dependent methyltransferases"/>
    <property type="match status" value="1"/>
</dbReference>
<dbReference type="RefSeq" id="WP_245427295.1">
    <property type="nucleotide sequence ID" value="NZ_QNRK01000003.1"/>
</dbReference>
<dbReference type="CDD" id="cd02440">
    <property type="entry name" value="AdoMet_MTases"/>
    <property type="match status" value="1"/>
</dbReference>
<dbReference type="EMBL" id="QNRK01000003">
    <property type="protein sequence ID" value="RBP17237.1"/>
    <property type="molecule type" value="Genomic_DNA"/>
</dbReference>
<evidence type="ECO:0000313" key="1">
    <source>
        <dbReference type="EMBL" id="RBP17237.1"/>
    </source>
</evidence>
<gene>
    <name evidence="1" type="ORF">DFR50_103122</name>
</gene>
<dbReference type="InterPro" id="IPR029063">
    <property type="entry name" value="SAM-dependent_MTases_sf"/>
</dbReference>
<sequence>MQDQKRTARRFGDGFHFLMSLTSTPHLTGAVAPSGRALARAMAEASGPPPDGLVVELGPGTGPVTQALIDRGVAPRRLVMLEFNPQFCRLLRERFPGARVIEGDAYDLPRSLAELGGARVSAFVSSLPLLTRPPGDREKLLGDAFALMGREGAFVQFTYGLVSPIPRELLGDRYSARRGRPIWANLPPARVWTYRLEAQPRPQGEGRRRRGAGA</sequence>
<keyword evidence="1" id="KW-0808">Transferase</keyword>
<organism evidence="1 2">
    <name type="scientific">Roseiarcus fermentans</name>
    <dbReference type="NCBI Taxonomy" id="1473586"/>
    <lineage>
        <taxon>Bacteria</taxon>
        <taxon>Pseudomonadati</taxon>
        <taxon>Pseudomonadota</taxon>
        <taxon>Alphaproteobacteria</taxon>
        <taxon>Hyphomicrobiales</taxon>
        <taxon>Roseiarcaceae</taxon>
        <taxon>Roseiarcus</taxon>
    </lineage>
</organism>
<proteinExistence type="predicted"/>
<comment type="caution">
    <text evidence="1">The sequence shown here is derived from an EMBL/GenBank/DDBJ whole genome shotgun (WGS) entry which is preliminary data.</text>
</comment>
<name>A0A366FRP8_9HYPH</name>
<dbReference type="GO" id="GO:0008168">
    <property type="term" value="F:methyltransferase activity"/>
    <property type="evidence" value="ECO:0007669"/>
    <property type="project" value="UniProtKB-KW"/>
</dbReference>
<dbReference type="Proteomes" id="UP000253529">
    <property type="component" value="Unassembled WGS sequence"/>
</dbReference>
<accession>A0A366FRP8</accession>
<dbReference type="AlphaFoldDB" id="A0A366FRP8"/>